<dbReference type="SUPFAM" id="SSF50182">
    <property type="entry name" value="Sm-like ribonucleoproteins"/>
    <property type="match status" value="1"/>
</dbReference>
<reference evidence="14 15" key="1">
    <citation type="submission" date="2016-06" db="EMBL/GenBank/DDBJ databases">
        <title>Genome sequence of endosymbiont of Candidatus Endolucinida thiodiazotropha.</title>
        <authorList>
            <person name="Poehlein A."/>
            <person name="Koenig S."/>
            <person name="Heiden S.E."/>
            <person name="Thuermer A."/>
            <person name="Voget S."/>
            <person name="Daniel R."/>
            <person name="Markert S."/>
            <person name="Gros O."/>
            <person name="Schweder T."/>
        </authorList>
    </citation>
    <scope>NUCLEOTIDE SEQUENCE [LARGE SCALE GENOMIC DNA]</scope>
    <source>
        <strain evidence="14 15">COS</strain>
    </source>
</reference>
<feature type="transmembrane region" description="Helical" evidence="8">
    <location>
        <begin position="517"/>
        <end position="539"/>
    </location>
</feature>
<dbReference type="OrthoDB" id="9799209at2"/>
<feature type="transmembrane region" description="Helical" evidence="8">
    <location>
        <begin position="636"/>
        <end position="654"/>
    </location>
</feature>
<dbReference type="InterPro" id="IPR025692">
    <property type="entry name" value="MscS_IM_dom1"/>
</dbReference>
<dbReference type="Gene3D" id="1.10.287.1260">
    <property type="match status" value="1"/>
</dbReference>
<dbReference type="Pfam" id="PF12795">
    <property type="entry name" value="MscS_porin"/>
    <property type="match status" value="1"/>
</dbReference>
<evidence type="ECO:0000256" key="5">
    <source>
        <dbReference type="ARBA" id="ARBA00022989"/>
    </source>
</evidence>
<dbReference type="SUPFAM" id="SSF82861">
    <property type="entry name" value="Mechanosensitive channel protein MscS (YggB), transmembrane region"/>
    <property type="match status" value="1"/>
</dbReference>
<feature type="transmembrane region" description="Helical" evidence="8">
    <location>
        <begin position="918"/>
        <end position="939"/>
    </location>
</feature>
<feature type="transmembrane region" description="Helical" evidence="8">
    <location>
        <begin position="666"/>
        <end position="686"/>
    </location>
</feature>
<proteinExistence type="inferred from homology"/>
<dbReference type="PANTHER" id="PTHR30347">
    <property type="entry name" value="POTASSIUM CHANNEL RELATED"/>
    <property type="match status" value="1"/>
</dbReference>
<evidence type="ECO:0000259" key="9">
    <source>
        <dbReference type="Pfam" id="PF00924"/>
    </source>
</evidence>
<feature type="coiled-coil region" evidence="7">
    <location>
        <begin position="768"/>
        <end position="802"/>
    </location>
</feature>
<feature type="transmembrane region" description="Helical" evidence="8">
    <location>
        <begin position="560"/>
        <end position="582"/>
    </location>
</feature>
<evidence type="ECO:0000256" key="1">
    <source>
        <dbReference type="ARBA" id="ARBA00004651"/>
    </source>
</evidence>
<keyword evidence="3" id="KW-1003">Cell membrane</keyword>
<dbReference type="InterPro" id="IPR023408">
    <property type="entry name" value="MscS_beta-dom_sf"/>
</dbReference>
<dbReference type="InterPro" id="IPR049142">
    <property type="entry name" value="MS_channel_1st"/>
</dbReference>
<dbReference type="InterPro" id="IPR011014">
    <property type="entry name" value="MscS_channel_TM-2"/>
</dbReference>
<evidence type="ECO:0000313" key="15">
    <source>
        <dbReference type="Proteomes" id="UP000094769"/>
    </source>
</evidence>
<comment type="caution">
    <text evidence="14">The sequence shown here is derived from an EMBL/GenBank/DDBJ whole genome shotgun (WGS) entry which is preliminary data.</text>
</comment>
<feature type="transmembrane region" description="Helical" evidence="8">
    <location>
        <begin position="876"/>
        <end position="897"/>
    </location>
</feature>
<keyword evidence="15" id="KW-1185">Reference proteome</keyword>
<keyword evidence="4 8" id="KW-0812">Transmembrane</keyword>
<dbReference type="GO" id="GO:0008381">
    <property type="term" value="F:mechanosensitive monoatomic ion channel activity"/>
    <property type="evidence" value="ECO:0007669"/>
    <property type="project" value="UniProtKB-ARBA"/>
</dbReference>
<dbReference type="InterPro" id="IPR010920">
    <property type="entry name" value="LSM_dom_sf"/>
</dbReference>
<feature type="transmembrane region" description="Helical" evidence="8">
    <location>
        <begin position="822"/>
        <end position="839"/>
    </location>
</feature>
<evidence type="ECO:0000259" key="11">
    <source>
        <dbReference type="Pfam" id="PF12795"/>
    </source>
</evidence>
<feature type="domain" description="Mechanosensitive ion channel MscS C-terminal" evidence="12">
    <location>
        <begin position="1034"/>
        <end position="1116"/>
    </location>
</feature>
<dbReference type="RefSeq" id="WP_083220884.1">
    <property type="nucleotide sequence ID" value="NZ_MARB01000028.1"/>
</dbReference>
<dbReference type="InterPro" id="IPR011066">
    <property type="entry name" value="MscS_channel_C_sf"/>
</dbReference>
<dbReference type="EMBL" id="MARB01000028">
    <property type="protein sequence ID" value="ODJ86065.1"/>
    <property type="molecule type" value="Genomic_DNA"/>
</dbReference>
<protein>
    <submittedName>
        <fullName evidence="14">Miniconductance mechanosensitive channel MscM</fullName>
    </submittedName>
</protein>
<dbReference type="SUPFAM" id="SSF82689">
    <property type="entry name" value="Mechanosensitive channel protein MscS (YggB), C-terminal domain"/>
    <property type="match status" value="1"/>
</dbReference>
<dbReference type="PANTHER" id="PTHR30347:SF1">
    <property type="entry name" value="MECHANOSENSITIVE CHANNEL MSCK"/>
    <property type="match status" value="1"/>
</dbReference>
<feature type="domain" description="Mechanosensitive ion channel inner membrane" evidence="10">
    <location>
        <begin position="519"/>
        <end position="854"/>
    </location>
</feature>
<evidence type="ECO:0000256" key="4">
    <source>
        <dbReference type="ARBA" id="ARBA00022692"/>
    </source>
</evidence>
<dbReference type="Pfam" id="PF21082">
    <property type="entry name" value="MS_channel_3rd"/>
    <property type="match status" value="1"/>
</dbReference>
<comment type="subcellular location">
    <subcellularLocation>
        <location evidence="1">Cell membrane</location>
        <topology evidence="1">Multi-pass membrane protein</topology>
    </subcellularLocation>
</comment>
<feature type="domain" description="Mechanosensitive ion channel transmembrane helices 2/3" evidence="13">
    <location>
        <begin position="918"/>
        <end position="958"/>
    </location>
</feature>
<evidence type="ECO:0000256" key="6">
    <source>
        <dbReference type="ARBA" id="ARBA00023136"/>
    </source>
</evidence>
<evidence type="ECO:0000256" key="2">
    <source>
        <dbReference type="ARBA" id="ARBA00008017"/>
    </source>
</evidence>
<feature type="transmembrane region" description="Helical" evidence="8">
    <location>
        <begin position="588"/>
        <end position="615"/>
    </location>
</feature>
<dbReference type="Proteomes" id="UP000094769">
    <property type="component" value="Unassembled WGS sequence"/>
</dbReference>
<evidence type="ECO:0000313" key="14">
    <source>
        <dbReference type="EMBL" id="ODJ86065.1"/>
    </source>
</evidence>
<name>A0A7Z1ADM4_9GAMM</name>
<feature type="transmembrane region" description="Helical" evidence="8">
    <location>
        <begin position="945"/>
        <end position="972"/>
    </location>
</feature>
<evidence type="ECO:0000256" key="3">
    <source>
        <dbReference type="ARBA" id="ARBA00022475"/>
    </source>
</evidence>
<dbReference type="GO" id="GO:0005886">
    <property type="term" value="C:plasma membrane"/>
    <property type="evidence" value="ECO:0007669"/>
    <property type="project" value="UniProtKB-SubCell"/>
</dbReference>
<feature type="domain" description="Mechanosensitive ion channel MscS" evidence="9">
    <location>
        <begin position="960"/>
        <end position="1025"/>
    </location>
</feature>
<comment type="similarity">
    <text evidence="2">Belongs to the MscS (TC 1.A.23) family.</text>
</comment>
<keyword evidence="5 8" id="KW-1133">Transmembrane helix</keyword>
<evidence type="ECO:0000256" key="8">
    <source>
        <dbReference type="SAM" id="Phobius"/>
    </source>
</evidence>
<dbReference type="InterPro" id="IPR049278">
    <property type="entry name" value="MS_channel_C"/>
</dbReference>
<feature type="transmembrane region" description="Helical" evidence="8">
    <location>
        <begin position="748"/>
        <end position="767"/>
    </location>
</feature>
<dbReference type="AlphaFoldDB" id="A0A7Z1ADM4"/>
<dbReference type="InterPro" id="IPR052702">
    <property type="entry name" value="MscS-like_channel"/>
</dbReference>
<organism evidence="14 15">
    <name type="scientific">Candidatus Thiodiazotropha endolucinida</name>
    <dbReference type="NCBI Taxonomy" id="1655433"/>
    <lineage>
        <taxon>Bacteria</taxon>
        <taxon>Pseudomonadati</taxon>
        <taxon>Pseudomonadota</taxon>
        <taxon>Gammaproteobacteria</taxon>
        <taxon>Chromatiales</taxon>
        <taxon>Sedimenticolaceae</taxon>
        <taxon>Candidatus Thiodiazotropha</taxon>
    </lineage>
</organism>
<evidence type="ECO:0000256" key="7">
    <source>
        <dbReference type="SAM" id="Coils"/>
    </source>
</evidence>
<evidence type="ECO:0000259" key="10">
    <source>
        <dbReference type="Pfam" id="PF12794"/>
    </source>
</evidence>
<dbReference type="Pfam" id="PF00924">
    <property type="entry name" value="MS_channel_2nd"/>
    <property type="match status" value="1"/>
</dbReference>
<dbReference type="Pfam" id="PF21088">
    <property type="entry name" value="MS_channel_1st"/>
    <property type="match status" value="1"/>
</dbReference>
<evidence type="ECO:0000259" key="12">
    <source>
        <dbReference type="Pfam" id="PF21082"/>
    </source>
</evidence>
<keyword evidence="7" id="KW-0175">Coiled coil</keyword>
<feature type="transmembrane region" description="Helical" evidence="8">
    <location>
        <begin position="707"/>
        <end position="728"/>
    </location>
</feature>
<feature type="domain" description="Mechanosensitive ion channel MscS porin" evidence="11">
    <location>
        <begin position="58"/>
        <end position="285"/>
    </location>
</feature>
<dbReference type="InterPro" id="IPR024393">
    <property type="entry name" value="MscS_porin"/>
</dbReference>
<gene>
    <name evidence="14" type="primary">mscM</name>
    <name evidence="14" type="ORF">CODIS_37000</name>
</gene>
<dbReference type="InterPro" id="IPR006685">
    <property type="entry name" value="MscS_channel_2nd"/>
</dbReference>
<keyword evidence="6 8" id="KW-0472">Membrane</keyword>
<feature type="coiled-coil region" evidence="7">
    <location>
        <begin position="244"/>
        <end position="279"/>
    </location>
</feature>
<dbReference type="Gene3D" id="2.30.30.60">
    <property type="match status" value="1"/>
</dbReference>
<dbReference type="Gene3D" id="3.30.70.100">
    <property type="match status" value="1"/>
</dbReference>
<dbReference type="Pfam" id="PF12794">
    <property type="entry name" value="MscS_TM"/>
    <property type="match status" value="1"/>
</dbReference>
<sequence>MSYSLPIRRQPLTGLLITLLCLSHTLIAWAESPSLPLEQSQPLTRQQLELARTNIGQETALDATQKAKIHEFLEQADNWLGQADMVRGEISRLQKQIRDAPQVIQDLRANLDHDSDADKALEDFIQSSDLAALEIRISKEELNLAQTRDNQKTQLEELSTLLAGSKQITREIAIRTDSLAQIQSDIEVLPQNELKQIRQARLMSLQARKAIREAEFDLLTLRLGNLSLLTNLSQAQRDATIAHVSQLQSSLKRLNQAAAEIREDQAKQARQAAELLEQETTNLPLPLQNIAQENAKTRSELEQLVYWEKRVLQQLTTAKGNLEQLQSDFEHSKQRVEVVGRSEAIGKMLSRRHAALPSLRSYRRSSAKRKYEINKATDRQIEIEELLLERGSLSDHVETVTRSILEDLSGQEKQHPQKQAFSLAEARRETLNELQKAYGRYIGQLTSLDLAERQLLNISESYIDFINDQLLWVSSSSVSQVFSPSRLASGIGWLVSPAHWQEVGADLITTSRHKVHFAFMLLFIFLFVVWKQPFARLQIPNLARATRKISTDSIRLTLKALFYTLVKVMALPVVMIGTGLLLRSQPTAAPFTLAMATSLITVGITLTAALMLYQLCLPEGVGTRHLRWNNKVCRSLAQELRWAIPVGAPFRFLIALGAGDSLPVDALVISSTATIVLMIVFIVFTYRLLRKQGSLMISWNSINPNALLLQLHFLWFPFLILIGVGLIFSPGLGYMTLTLSLLDHVESTIWFFIGLFTLRELLLRYLYIAERRLRYQNALQRRDELRAQREQEHQQIEDESSVITTEIPELNFDALSEQAKRLVRFGYLLGSVIGAWLIWSDLLPALDFLDNIQLPINTSEMVDGIVTETPLTLRDIIIGIVILIVTFLAAKNLPGVLEITLLQRLPLESGARYALTTLLQYFIAGIGLIIAFSLIGFQWSNIQWLVAALGVGLGFGLQEIVANFVSGIILLFERPIRVGDVVTLDSTTGVVSRIRIRATTITNYDKQELLIPNKEFITGRVINWTLTDKVNRIIINVGVAYGTDVNKAMELMIAAAHENDNVLQDPKPVATFEAFGDSALTLLLRAYLGSMDNRLATITALHTAINDKFSKAGIEIPFPQRDLHVINSSPPDITINTPTDPR</sequence>
<evidence type="ECO:0000259" key="13">
    <source>
        <dbReference type="Pfam" id="PF21088"/>
    </source>
</evidence>
<accession>A0A7Z1ADM4</accession>